<evidence type="ECO:0000313" key="1">
    <source>
        <dbReference type="Proteomes" id="UP000050795"/>
    </source>
</evidence>
<evidence type="ECO:0000313" key="2">
    <source>
        <dbReference type="WBParaSite" id="TREG1_51460.1"/>
    </source>
</evidence>
<dbReference type="WBParaSite" id="TREG1_51460.1">
    <property type="protein sequence ID" value="TREG1_51460.1"/>
    <property type="gene ID" value="TREG1_51460"/>
</dbReference>
<accession>A0AA85JTE0</accession>
<proteinExistence type="predicted"/>
<organism evidence="1 2">
    <name type="scientific">Trichobilharzia regenti</name>
    <name type="common">Nasal bird schistosome</name>
    <dbReference type="NCBI Taxonomy" id="157069"/>
    <lineage>
        <taxon>Eukaryota</taxon>
        <taxon>Metazoa</taxon>
        <taxon>Spiralia</taxon>
        <taxon>Lophotrochozoa</taxon>
        <taxon>Platyhelminthes</taxon>
        <taxon>Trematoda</taxon>
        <taxon>Digenea</taxon>
        <taxon>Strigeidida</taxon>
        <taxon>Schistosomatoidea</taxon>
        <taxon>Schistosomatidae</taxon>
        <taxon>Trichobilharzia</taxon>
    </lineage>
</organism>
<keyword evidence="1" id="KW-1185">Reference proteome</keyword>
<reference evidence="1" key="1">
    <citation type="submission" date="2022-06" db="EMBL/GenBank/DDBJ databases">
        <authorList>
            <person name="Berger JAMES D."/>
            <person name="Berger JAMES D."/>
        </authorList>
    </citation>
    <scope>NUCLEOTIDE SEQUENCE [LARGE SCALE GENOMIC DNA]</scope>
</reference>
<sequence length="109" mass="12355">MDTVVKMKFIIMYIISLLIVCQCVMITDPLALCNQNLQLVTEMCFSTSLSNIGQQYAGENLKDLRELCKQYKSCVAEAKNCLLTEFDGIQFANCPTVKALRKSMNRIFV</sequence>
<evidence type="ECO:0008006" key="3">
    <source>
        <dbReference type="Google" id="ProtNLM"/>
    </source>
</evidence>
<dbReference type="AlphaFoldDB" id="A0AA85JTE0"/>
<dbReference type="Proteomes" id="UP000050795">
    <property type="component" value="Unassembled WGS sequence"/>
</dbReference>
<name>A0AA85JTE0_TRIRE</name>
<reference evidence="2" key="2">
    <citation type="submission" date="2023-11" db="UniProtKB">
        <authorList>
            <consortium name="WormBaseParasite"/>
        </authorList>
    </citation>
    <scope>IDENTIFICATION</scope>
</reference>
<protein>
    <recommendedName>
        <fullName evidence="3">DUF19 domain-containing protein</fullName>
    </recommendedName>
</protein>